<keyword evidence="1" id="KW-1133">Transmembrane helix</keyword>
<sequence>MFDRMTEQELINIAKLADEGVQTSMWRDKEAVNKHYGSAATDIGFLLASAYSPKLSGMAKTAGNSLLETRSKFSGYALKTLGFGIQRAISIYVFVDLIENAVAYGKDPTNTDAGIGLAVDGAFITMDLLATAAGAFGAFAFIIPATQIATVLLIVGMNVYETAKNVKQIEQIVPMNAGQLIDESLRAFFHM</sequence>
<reference evidence="3" key="1">
    <citation type="submission" date="2022-11" db="UniProtKB">
        <authorList>
            <consortium name="WormBaseParasite"/>
        </authorList>
    </citation>
    <scope>IDENTIFICATION</scope>
</reference>
<evidence type="ECO:0000313" key="2">
    <source>
        <dbReference type="Proteomes" id="UP000887565"/>
    </source>
</evidence>
<dbReference type="WBParaSite" id="nRc.2.0.1.t26114-RA">
    <property type="protein sequence ID" value="nRc.2.0.1.t26114-RA"/>
    <property type="gene ID" value="nRc.2.0.1.g26114"/>
</dbReference>
<evidence type="ECO:0000256" key="1">
    <source>
        <dbReference type="SAM" id="Phobius"/>
    </source>
</evidence>
<accession>A0A915JIY1</accession>
<keyword evidence="1" id="KW-0472">Membrane</keyword>
<keyword evidence="1" id="KW-0812">Transmembrane</keyword>
<dbReference type="AlphaFoldDB" id="A0A915JIY1"/>
<protein>
    <submittedName>
        <fullName evidence="3">Uncharacterized protein</fullName>
    </submittedName>
</protein>
<organism evidence="2 3">
    <name type="scientific">Romanomermis culicivorax</name>
    <name type="common">Nematode worm</name>
    <dbReference type="NCBI Taxonomy" id="13658"/>
    <lineage>
        <taxon>Eukaryota</taxon>
        <taxon>Metazoa</taxon>
        <taxon>Ecdysozoa</taxon>
        <taxon>Nematoda</taxon>
        <taxon>Enoplea</taxon>
        <taxon>Dorylaimia</taxon>
        <taxon>Mermithida</taxon>
        <taxon>Mermithoidea</taxon>
        <taxon>Mermithidae</taxon>
        <taxon>Romanomermis</taxon>
    </lineage>
</organism>
<proteinExistence type="predicted"/>
<name>A0A915JIY1_ROMCU</name>
<dbReference type="Proteomes" id="UP000887565">
    <property type="component" value="Unplaced"/>
</dbReference>
<feature type="transmembrane region" description="Helical" evidence="1">
    <location>
        <begin position="135"/>
        <end position="160"/>
    </location>
</feature>
<keyword evidence="2" id="KW-1185">Reference proteome</keyword>
<evidence type="ECO:0000313" key="3">
    <source>
        <dbReference type="WBParaSite" id="nRc.2.0.1.t26114-RA"/>
    </source>
</evidence>